<comment type="caution">
    <text evidence="10">The sequence shown here is derived from an EMBL/GenBank/DDBJ whole genome shotgun (WGS) entry which is preliminary data.</text>
</comment>
<evidence type="ECO:0000313" key="11">
    <source>
        <dbReference type="Proteomes" id="UP000077763"/>
    </source>
</evidence>
<evidence type="ECO:0000256" key="4">
    <source>
        <dbReference type="ARBA" id="ARBA00022692"/>
    </source>
</evidence>
<feature type="transmembrane region" description="Helical" evidence="8">
    <location>
        <begin position="265"/>
        <end position="290"/>
    </location>
</feature>
<evidence type="ECO:0000256" key="6">
    <source>
        <dbReference type="ARBA" id="ARBA00022989"/>
    </source>
</evidence>
<evidence type="ECO:0000256" key="3">
    <source>
        <dbReference type="ARBA" id="ARBA00022679"/>
    </source>
</evidence>
<dbReference type="InterPro" id="IPR029044">
    <property type="entry name" value="Nucleotide-diphossugar_trans"/>
</dbReference>
<feature type="domain" description="Glycosyltransferase 2-like" evidence="9">
    <location>
        <begin position="7"/>
        <end position="170"/>
    </location>
</feature>
<keyword evidence="6 8" id="KW-1133">Transmembrane helix</keyword>
<sequence>MNRKLISVVIPAYNEQDNVDELAKQLTAVFAENSAYDFEAIIVENGSQDNTYDKLCAVHQKDPRFKIVQLARNFRMDGGITAGLNYASGDAAVIMTADLQDPPHLITQFIKKWEEGYENVYGIVTKRNGTNLIRRMNSQLFYWVANGLTNGMVPRNVSDFRLIDRKVYETINSIHERNRFIRGLFAWVGYKSIGVEHERAERFAGVSGAHTFKVIELALKGILAHSYLPLKLITIMGVTISILSFVLLAWTMIKAILWGVPFAGYGTIMTVMLLMFGILFTMLGVVSEYVGLIYEEVKNRPNFIVRETVGFDS</sequence>
<keyword evidence="1" id="KW-1003">Cell membrane</keyword>
<evidence type="ECO:0000256" key="7">
    <source>
        <dbReference type="ARBA" id="ARBA00023136"/>
    </source>
</evidence>
<evidence type="ECO:0000256" key="2">
    <source>
        <dbReference type="ARBA" id="ARBA00022676"/>
    </source>
</evidence>
<protein>
    <submittedName>
        <fullName evidence="10">Glycosyl transferase</fullName>
    </submittedName>
</protein>
<name>A0A177MFT6_METMH</name>
<dbReference type="PANTHER" id="PTHR48090:SF3">
    <property type="entry name" value="UNDECAPRENYL-PHOSPHATE 4-DEOXY-4-FORMAMIDO-L-ARABINOSE TRANSFERASE"/>
    <property type="match status" value="1"/>
</dbReference>
<dbReference type="Proteomes" id="UP000077763">
    <property type="component" value="Unassembled WGS sequence"/>
</dbReference>
<evidence type="ECO:0000256" key="5">
    <source>
        <dbReference type="ARBA" id="ARBA00022985"/>
    </source>
</evidence>
<keyword evidence="7 8" id="KW-0472">Membrane</keyword>
<dbReference type="GO" id="GO:0016757">
    <property type="term" value="F:glycosyltransferase activity"/>
    <property type="evidence" value="ECO:0007669"/>
    <property type="project" value="UniProtKB-KW"/>
</dbReference>
<dbReference type="InterPro" id="IPR001173">
    <property type="entry name" value="Glyco_trans_2-like"/>
</dbReference>
<dbReference type="Gene3D" id="3.90.550.10">
    <property type="entry name" value="Spore Coat Polysaccharide Biosynthesis Protein SpsA, Chain A"/>
    <property type="match status" value="1"/>
</dbReference>
<dbReference type="SUPFAM" id="SSF53448">
    <property type="entry name" value="Nucleotide-diphospho-sugar transferases"/>
    <property type="match status" value="1"/>
</dbReference>
<dbReference type="GO" id="GO:0009103">
    <property type="term" value="P:lipopolysaccharide biosynthetic process"/>
    <property type="evidence" value="ECO:0007669"/>
    <property type="project" value="UniProtKB-KW"/>
</dbReference>
<dbReference type="PANTHER" id="PTHR48090">
    <property type="entry name" value="UNDECAPRENYL-PHOSPHATE 4-DEOXY-4-FORMAMIDO-L-ARABINOSE TRANSFERASE-RELATED"/>
    <property type="match status" value="1"/>
</dbReference>
<feature type="transmembrane region" description="Helical" evidence="8">
    <location>
        <begin position="232"/>
        <end position="253"/>
    </location>
</feature>
<organism evidence="10 11">
    <name type="scientific">Methylomonas methanica</name>
    <dbReference type="NCBI Taxonomy" id="421"/>
    <lineage>
        <taxon>Bacteria</taxon>
        <taxon>Pseudomonadati</taxon>
        <taxon>Pseudomonadota</taxon>
        <taxon>Gammaproteobacteria</taxon>
        <taxon>Methylococcales</taxon>
        <taxon>Methylococcaceae</taxon>
        <taxon>Methylomonas</taxon>
    </lineage>
</organism>
<reference evidence="11" key="1">
    <citation type="submission" date="2016-03" db="EMBL/GenBank/DDBJ databases">
        <authorList>
            <person name="Heylen K."/>
            <person name="De Vos P."/>
            <person name="Vekeman B."/>
        </authorList>
    </citation>
    <scope>NUCLEOTIDE SEQUENCE [LARGE SCALE GENOMIC DNA]</scope>
    <source>
        <strain evidence="11">R-45371</strain>
    </source>
</reference>
<dbReference type="Pfam" id="PF00535">
    <property type="entry name" value="Glycos_transf_2"/>
    <property type="match status" value="1"/>
</dbReference>
<evidence type="ECO:0000256" key="1">
    <source>
        <dbReference type="ARBA" id="ARBA00022475"/>
    </source>
</evidence>
<dbReference type="CDD" id="cd04187">
    <property type="entry name" value="DPM1_like_bac"/>
    <property type="match status" value="1"/>
</dbReference>
<evidence type="ECO:0000256" key="8">
    <source>
        <dbReference type="SAM" id="Phobius"/>
    </source>
</evidence>
<accession>A0A177MFT6</accession>
<keyword evidence="2" id="KW-0328">Glycosyltransferase</keyword>
<dbReference type="GO" id="GO:0005886">
    <property type="term" value="C:plasma membrane"/>
    <property type="evidence" value="ECO:0007669"/>
    <property type="project" value="TreeGrafter"/>
</dbReference>
<keyword evidence="3 10" id="KW-0808">Transferase</keyword>
<keyword evidence="4 8" id="KW-0812">Transmembrane</keyword>
<dbReference type="RefSeq" id="WP_064036604.1">
    <property type="nucleotide sequence ID" value="NZ_LUUH01000049.1"/>
</dbReference>
<keyword evidence="5" id="KW-0448">Lipopolysaccharide biosynthesis</keyword>
<dbReference type="InterPro" id="IPR050256">
    <property type="entry name" value="Glycosyltransferase_2"/>
</dbReference>
<evidence type="ECO:0000259" key="9">
    <source>
        <dbReference type="Pfam" id="PF00535"/>
    </source>
</evidence>
<evidence type="ECO:0000313" key="10">
    <source>
        <dbReference type="EMBL" id="OAI04618.1"/>
    </source>
</evidence>
<dbReference type="EMBL" id="LUUH01000049">
    <property type="protein sequence ID" value="OAI04618.1"/>
    <property type="molecule type" value="Genomic_DNA"/>
</dbReference>
<gene>
    <name evidence="10" type="ORF">A1353_12760</name>
</gene>
<dbReference type="AlphaFoldDB" id="A0A177MFT6"/>
<proteinExistence type="predicted"/>